<dbReference type="GO" id="GO:0005737">
    <property type="term" value="C:cytoplasm"/>
    <property type="evidence" value="ECO:0007669"/>
    <property type="project" value="TreeGrafter"/>
</dbReference>
<organism evidence="3 4">
    <name type="scientific">Monosporascus ibericus</name>
    <dbReference type="NCBI Taxonomy" id="155417"/>
    <lineage>
        <taxon>Eukaryota</taxon>
        <taxon>Fungi</taxon>
        <taxon>Dikarya</taxon>
        <taxon>Ascomycota</taxon>
        <taxon>Pezizomycotina</taxon>
        <taxon>Sordariomycetes</taxon>
        <taxon>Xylariomycetidae</taxon>
        <taxon>Xylariales</taxon>
        <taxon>Xylariales incertae sedis</taxon>
        <taxon>Monosporascus</taxon>
    </lineage>
</organism>
<dbReference type="OrthoDB" id="429143at2759"/>
<dbReference type="Gene3D" id="3.50.50.60">
    <property type="entry name" value="FAD/NAD(P)-binding domain"/>
    <property type="match status" value="1"/>
</dbReference>
<dbReference type="Proteomes" id="UP000293360">
    <property type="component" value="Unassembled WGS sequence"/>
</dbReference>
<evidence type="ECO:0000313" key="4">
    <source>
        <dbReference type="Proteomes" id="UP000293360"/>
    </source>
</evidence>
<dbReference type="STRING" id="155417.A0A4Q4TZT0"/>
<dbReference type="Gene3D" id="3.30.9.10">
    <property type="entry name" value="D-Amino Acid Oxidase, subunit A, domain 2"/>
    <property type="match status" value="1"/>
</dbReference>
<protein>
    <recommendedName>
        <fullName evidence="2">FAD dependent oxidoreductase domain-containing protein</fullName>
    </recommendedName>
</protein>
<feature type="domain" description="FAD dependent oxidoreductase" evidence="2">
    <location>
        <begin position="42"/>
        <end position="428"/>
    </location>
</feature>
<sequence>MEKQAAIPVSLPRDNPTQSYWQDPPDEIANLCSTESLPGKVDVVIIGSGITGAAIAWNLLQNDPKRDIVMLEARQACSGATGRNGGHTKAASYRSFIHNMQEHGAEMASKIARLELANIRAMHSFAREHAIPCDSHPCDTVDVVYDAAQWELDMLALKAMRDAMPGDDASLYTTHTPEEVRQKFYCGKGGEEGIRGGISYEAGSISAYKFVVGLLEMCLERRLNLQTNTPALELQRSDTGGWEVETERGSIVANKLVLATNGYTAHLAKRFQGVIVPLRGHITAQRPGQNMPRDGLPVSYSFVYKNGYEYMIPRPRGSRFEGDIIIGGGVVAAPDDGIEEYGTTDDTVLNGAISGYLHQSLPRYFGDNWGEDDPKGRILNEWTGIMGYSADGYPFVGEMPGETDMWVSCSFQGHGMVTCWMCAKALVAMMEERDDEGLRGWFPDAFRISEDRLRLTFKGGHLFRDEDIGSR</sequence>
<proteinExistence type="predicted"/>
<dbReference type="Pfam" id="PF01266">
    <property type="entry name" value="DAO"/>
    <property type="match status" value="1"/>
</dbReference>
<evidence type="ECO:0000313" key="3">
    <source>
        <dbReference type="EMBL" id="RYP11240.1"/>
    </source>
</evidence>
<dbReference type="PANTHER" id="PTHR13847:SF284">
    <property type="entry name" value="FAD DEPENDENT OXIDOREDUCTASE DOMAIN-CONTAINING PROTEIN"/>
    <property type="match status" value="1"/>
</dbReference>
<gene>
    <name evidence="3" type="ORF">DL764_000196</name>
</gene>
<dbReference type="EMBL" id="QJNU01000004">
    <property type="protein sequence ID" value="RYP11240.1"/>
    <property type="molecule type" value="Genomic_DNA"/>
</dbReference>
<feature type="region of interest" description="Disordered" evidence="1">
    <location>
        <begin position="1"/>
        <end position="20"/>
    </location>
</feature>
<dbReference type="SUPFAM" id="SSF51905">
    <property type="entry name" value="FAD/NAD(P)-binding domain"/>
    <property type="match status" value="1"/>
</dbReference>
<comment type="caution">
    <text evidence="3">The sequence shown here is derived from an EMBL/GenBank/DDBJ whole genome shotgun (WGS) entry which is preliminary data.</text>
</comment>
<dbReference type="InterPro" id="IPR006076">
    <property type="entry name" value="FAD-dep_OxRdtase"/>
</dbReference>
<dbReference type="PANTHER" id="PTHR13847">
    <property type="entry name" value="SARCOSINE DEHYDROGENASE-RELATED"/>
    <property type="match status" value="1"/>
</dbReference>
<dbReference type="InterPro" id="IPR036188">
    <property type="entry name" value="FAD/NAD-bd_sf"/>
</dbReference>
<reference evidence="3 4" key="1">
    <citation type="submission" date="2018-06" db="EMBL/GenBank/DDBJ databases">
        <title>Complete Genomes of Monosporascus.</title>
        <authorList>
            <person name="Robinson A.J."/>
            <person name="Natvig D.O."/>
        </authorList>
    </citation>
    <scope>NUCLEOTIDE SEQUENCE [LARGE SCALE GENOMIC DNA]</scope>
    <source>
        <strain evidence="3 4">CBS 110550</strain>
    </source>
</reference>
<name>A0A4Q4TZT0_9PEZI</name>
<evidence type="ECO:0000259" key="2">
    <source>
        <dbReference type="Pfam" id="PF01266"/>
    </source>
</evidence>
<dbReference type="AlphaFoldDB" id="A0A4Q4TZT0"/>
<keyword evidence="4" id="KW-1185">Reference proteome</keyword>
<accession>A0A4Q4TZT0</accession>
<evidence type="ECO:0000256" key="1">
    <source>
        <dbReference type="SAM" id="MobiDB-lite"/>
    </source>
</evidence>